<keyword evidence="4" id="KW-0813">Transport</keyword>
<dbReference type="Pfam" id="PF13370">
    <property type="entry name" value="Fer4_13"/>
    <property type="match status" value="1"/>
</dbReference>
<comment type="caution">
    <text evidence="5">The sequence shown here is derived from an EMBL/GenBank/DDBJ whole genome shotgun (WGS) entry which is preliminary data.</text>
</comment>
<reference evidence="5" key="1">
    <citation type="submission" date="2022-08" db="EMBL/GenBank/DDBJ databases">
        <authorList>
            <person name="Somphong A."/>
            <person name="Phongsopitanun W."/>
        </authorList>
    </citation>
    <scope>NUCLEOTIDE SEQUENCE</scope>
    <source>
        <strain evidence="5">LP05-1</strain>
    </source>
</reference>
<evidence type="ECO:0000313" key="6">
    <source>
        <dbReference type="Proteomes" id="UP001431313"/>
    </source>
</evidence>
<evidence type="ECO:0000256" key="4">
    <source>
        <dbReference type="RuleBase" id="RU368020"/>
    </source>
</evidence>
<dbReference type="EMBL" id="JANUGQ010000018">
    <property type="protein sequence ID" value="MCS0637956.1"/>
    <property type="molecule type" value="Genomic_DNA"/>
</dbReference>
<comment type="function">
    <text evidence="4">Ferredoxins are iron-sulfur proteins that transfer electrons in a wide variety of metabolic reactions.</text>
</comment>
<dbReference type="SUPFAM" id="SSF54862">
    <property type="entry name" value="4Fe-4S ferredoxins"/>
    <property type="match status" value="1"/>
</dbReference>
<dbReference type="InterPro" id="IPR001080">
    <property type="entry name" value="3Fe4S_ferredoxin"/>
</dbReference>
<dbReference type="PRINTS" id="PR00352">
    <property type="entry name" value="3FE4SFRDOXIN"/>
</dbReference>
<evidence type="ECO:0000256" key="1">
    <source>
        <dbReference type="ARBA" id="ARBA00022723"/>
    </source>
</evidence>
<sequence>MSWTTEVDRHQCMGSGICVGIAPHLYRLKDYRAEPVRREIDPDESALEAAEVCPALAILVRDGDRVVGPQP</sequence>
<keyword evidence="3 4" id="KW-0411">Iron-sulfur</keyword>
<accession>A0ABT2CKL2</accession>
<evidence type="ECO:0000256" key="3">
    <source>
        <dbReference type="ARBA" id="ARBA00023014"/>
    </source>
</evidence>
<keyword evidence="6" id="KW-1185">Reference proteome</keyword>
<name>A0ABT2CKL2_9ACTN</name>
<keyword evidence="2 4" id="KW-0408">Iron</keyword>
<keyword evidence="1 4" id="KW-0479">Metal-binding</keyword>
<evidence type="ECO:0000313" key="5">
    <source>
        <dbReference type="EMBL" id="MCS0637956.1"/>
    </source>
</evidence>
<gene>
    <name evidence="5" type="ORF">NX801_20310</name>
</gene>
<dbReference type="RefSeq" id="WP_258789223.1">
    <property type="nucleotide sequence ID" value="NZ_JANUGQ010000018.1"/>
</dbReference>
<protein>
    <recommendedName>
        <fullName evidence="4">Ferredoxin</fullName>
    </recommendedName>
</protein>
<organism evidence="5 6">
    <name type="scientific">Streptomyces pyxinae</name>
    <dbReference type="NCBI Taxonomy" id="2970734"/>
    <lineage>
        <taxon>Bacteria</taxon>
        <taxon>Bacillati</taxon>
        <taxon>Actinomycetota</taxon>
        <taxon>Actinomycetes</taxon>
        <taxon>Kitasatosporales</taxon>
        <taxon>Streptomycetaceae</taxon>
        <taxon>Streptomyces</taxon>
    </lineage>
</organism>
<proteinExistence type="predicted"/>
<dbReference type="Proteomes" id="UP001431313">
    <property type="component" value="Unassembled WGS sequence"/>
</dbReference>
<keyword evidence="4" id="KW-0249">Electron transport</keyword>
<evidence type="ECO:0000256" key="2">
    <source>
        <dbReference type="ARBA" id="ARBA00023004"/>
    </source>
</evidence>
<dbReference type="Gene3D" id="3.30.70.20">
    <property type="match status" value="1"/>
</dbReference>